<dbReference type="InterPro" id="IPR013783">
    <property type="entry name" value="Ig-like_fold"/>
</dbReference>
<keyword evidence="5" id="KW-1185">Reference proteome</keyword>
<proteinExistence type="predicted"/>
<name>A0A7S3ZS32_9STRA</name>
<protein>
    <recommendedName>
        <fullName evidence="6">IPT/TIG domain-containing protein</fullName>
    </recommendedName>
</protein>
<dbReference type="EMBL" id="CAKKNE010000002">
    <property type="protein sequence ID" value="CAH0368709.1"/>
    <property type="molecule type" value="Genomic_DNA"/>
</dbReference>
<dbReference type="Gene3D" id="2.60.40.10">
    <property type="entry name" value="Immunoglobulins"/>
    <property type="match status" value="1"/>
</dbReference>
<keyword evidence="2" id="KW-1133">Transmembrane helix</keyword>
<dbReference type="EMBL" id="HBIW01008554">
    <property type="protein sequence ID" value="CAE0691825.1"/>
    <property type="molecule type" value="Transcribed_RNA"/>
</dbReference>
<feature type="compositionally biased region" description="Basic and acidic residues" evidence="1">
    <location>
        <begin position="836"/>
        <end position="846"/>
    </location>
</feature>
<evidence type="ECO:0000256" key="2">
    <source>
        <dbReference type="SAM" id="Phobius"/>
    </source>
</evidence>
<feature type="region of interest" description="Disordered" evidence="1">
    <location>
        <begin position="836"/>
        <end position="863"/>
    </location>
</feature>
<organism evidence="3">
    <name type="scientific">Pelagomonas calceolata</name>
    <dbReference type="NCBI Taxonomy" id="35677"/>
    <lineage>
        <taxon>Eukaryota</taxon>
        <taxon>Sar</taxon>
        <taxon>Stramenopiles</taxon>
        <taxon>Ochrophyta</taxon>
        <taxon>Pelagophyceae</taxon>
        <taxon>Pelagomonadales</taxon>
        <taxon>Pelagomonadaceae</taxon>
        <taxon>Pelagomonas</taxon>
    </lineage>
</organism>
<dbReference type="PANTHER" id="PTHR48064:SF6">
    <property type="entry name" value="RECEPTOR-LIKE PROTEIN KINASE 2"/>
    <property type="match status" value="1"/>
</dbReference>
<sequence>MNRRRRRRPVAFLCTACATARSVVHEAPPPAAAAHRALADCPSETYTIDGVGGWEDHYPGSQQTPIVLKSGCPVSVSIAAGEHAFLRVSGFNETFEDRHPRLQWTWSVTDGPVPLMGYTWSSHFWPVWLGAGKDTSEFDWYWWPQDRPNGDVVFPEGDSDFDIYHCFGESVDGYYQMCQAEGQTCDEGQTCEGLPADYDLDFCGDEHCQEDCCGDKDLRERGCNDDDDDSGGCGDLRVGISAWEFDNATQLEVTATLIFHEPVNIAEGDLAALNELWDATCGPWSSAKAPEDGGPATDWCRGDDEDDDDECGPWDWEAYQALASADRGERDSRHKPYCDWDIGGSGQRDCKDVGGIVCEEGRITELNFEGLGLRGVITPKLLNISTLKSVRLGNNRLSGPLPQFASTKLERLLLSNNYFNGTIGCDYATLKDLELDRNDLEGSVPECLLNSATLQTLDLGHNRLDGPLPVVTQPHSPMLTLRLPQAGLSGSLNNLAKLTELRHLDLSRNFLTGTLDTALVQSWTWLMDLDLSWNYLEGSIPEFPSINTKKIDLGHNAFSGELLTQFQTFAENQRHGEAGWLHLDSNSFCGPLPEVLYDLLYDTHTITNMDVAGNHFRCAVHNRHFDGWARVTGHDWGECTPVAVVAAAAPVDGVAVPGAELIITGEFVATTEARCAFVNGATRAEVAASYISSTELRCSLPTDWPPGPTTVEAAHYCDDFSSVLDDYVPVHVDVSAAPTAAPVASSSSSSSSSNGVSTAALGGGVAAAAAALVMSAALAYIIRREMAGKPLFVPAARWEANPIAGRADDFDSAKGGDVELEIRHLERLKDVDLDVEERKDDADAVRSPRHAVLSPRSSREGFS</sequence>
<feature type="transmembrane region" description="Helical" evidence="2">
    <location>
        <begin position="759"/>
        <end position="782"/>
    </location>
</feature>
<dbReference type="PANTHER" id="PTHR48064">
    <property type="entry name" value="OS01G0750400 PROTEIN"/>
    <property type="match status" value="1"/>
</dbReference>
<evidence type="ECO:0000313" key="3">
    <source>
        <dbReference type="EMBL" id="CAE0691825.1"/>
    </source>
</evidence>
<dbReference type="InterPro" id="IPR001611">
    <property type="entry name" value="Leu-rich_rpt"/>
</dbReference>
<dbReference type="SUPFAM" id="SSF52047">
    <property type="entry name" value="RNI-like"/>
    <property type="match status" value="1"/>
</dbReference>
<dbReference type="OrthoDB" id="48557at2759"/>
<dbReference type="InterPro" id="IPR032675">
    <property type="entry name" value="LRR_dom_sf"/>
</dbReference>
<dbReference type="AlphaFoldDB" id="A0A7S3ZS32"/>
<dbReference type="InterPro" id="IPR053038">
    <property type="entry name" value="RLP_Defense"/>
</dbReference>
<evidence type="ECO:0008006" key="6">
    <source>
        <dbReference type="Google" id="ProtNLM"/>
    </source>
</evidence>
<keyword evidence="2" id="KW-0812">Transmembrane</keyword>
<reference evidence="4" key="2">
    <citation type="submission" date="2021-11" db="EMBL/GenBank/DDBJ databases">
        <authorList>
            <consortium name="Genoscope - CEA"/>
            <person name="William W."/>
        </authorList>
    </citation>
    <scope>NUCLEOTIDE SEQUENCE</scope>
</reference>
<evidence type="ECO:0000313" key="4">
    <source>
        <dbReference type="EMBL" id="CAH0368709.1"/>
    </source>
</evidence>
<evidence type="ECO:0000313" key="5">
    <source>
        <dbReference type="Proteomes" id="UP000789595"/>
    </source>
</evidence>
<reference evidence="3" key="1">
    <citation type="submission" date="2021-01" db="EMBL/GenBank/DDBJ databases">
        <authorList>
            <person name="Corre E."/>
            <person name="Pelletier E."/>
            <person name="Niang G."/>
            <person name="Scheremetjew M."/>
            <person name="Finn R."/>
            <person name="Kale V."/>
            <person name="Holt S."/>
            <person name="Cochrane G."/>
            <person name="Meng A."/>
            <person name="Brown T."/>
            <person name="Cohen L."/>
        </authorList>
    </citation>
    <scope>NUCLEOTIDE SEQUENCE</scope>
    <source>
        <strain evidence="3">CCMP1756</strain>
    </source>
</reference>
<gene>
    <name evidence="3" type="ORF">PCAL00307_LOCUS7261</name>
    <name evidence="4" type="ORF">PECAL_2P17850</name>
</gene>
<dbReference type="Gene3D" id="3.80.10.10">
    <property type="entry name" value="Ribonuclease Inhibitor"/>
    <property type="match status" value="3"/>
</dbReference>
<accession>A0A7S3ZS32</accession>
<dbReference type="Proteomes" id="UP000789595">
    <property type="component" value="Unassembled WGS sequence"/>
</dbReference>
<dbReference type="Pfam" id="PF00560">
    <property type="entry name" value="LRR_1"/>
    <property type="match status" value="1"/>
</dbReference>
<keyword evidence="2" id="KW-0472">Membrane</keyword>
<evidence type="ECO:0000256" key="1">
    <source>
        <dbReference type="SAM" id="MobiDB-lite"/>
    </source>
</evidence>